<feature type="compositionally biased region" description="Polar residues" evidence="1">
    <location>
        <begin position="78"/>
        <end position="88"/>
    </location>
</feature>
<accession>A0AA88AAH4</accession>
<proteinExistence type="predicted"/>
<gene>
    <name evidence="3" type="ORF">TIFTF001_018098</name>
</gene>
<protein>
    <submittedName>
        <fullName evidence="3">Uncharacterized protein</fullName>
    </submittedName>
</protein>
<dbReference type="Proteomes" id="UP001187192">
    <property type="component" value="Unassembled WGS sequence"/>
</dbReference>
<sequence>MRQQLVSVLLVLATFLVLISNIHPIEAGRVLKEDHDDLLLLSSLQRGNDPPSSPNPTKPSSIDDRAFAGHAAPLPRLETNQPQGSFLA</sequence>
<dbReference type="AlphaFoldDB" id="A0AA88AAH4"/>
<name>A0AA88AAH4_FICCA</name>
<feature type="region of interest" description="Disordered" evidence="1">
    <location>
        <begin position="43"/>
        <end position="88"/>
    </location>
</feature>
<evidence type="ECO:0000313" key="3">
    <source>
        <dbReference type="EMBL" id="GMN48934.1"/>
    </source>
</evidence>
<organism evidence="3 4">
    <name type="scientific">Ficus carica</name>
    <name type="common">Common fig</name>
    <dbReference type="NCBI Taxonomy" id="3494"/>
    <lineage>
        <taxon>Eukaryota</taxon>
        <taxon>Viridiplantae</taxon>
        <taxon>Streptophyta</taxon>
        <taxon>Embryophyta</taxon>
        <taxon>Tracheophyta</taxon>
        <taxon>Spermatophyta</taxon>
        <taxon>Magnoliopsida</taxon>
        <taxon>eudicotyledons</taxon>
        <taxon>Gunneridae</taxon>
        <taxon>Pentapetalae</taxon>
        <taxon>rosids</taxon>
        <taxon>fabids</taxon>
        <taxon>Rosales</taxon>
        <taxon>Moraceae</taxon>
        <taxon>Ficeae</taxon>
        <taxon>Ficus</taxon>
    </lineage>
</organism>
<comment type="caution">
    <text evidence="3">The sequence shown here is derived from an EMBL/GenBank/DDBJ whole genome shotgun (WGS) entry which is preliminary data.</text>
</comment>
<feature type="signal peptide" evidence="2">
    <location>
        <begin position="1"/>
        <end position="27"/>
    </location>
</feature>
<feature type="chain" id="PRO_5041721799" evidence="2">
    <location>
        <begin position="28"/>
        <end position="88"/>
    </location>
</feature>
<reference evidence="3" key="1">
    <citation type="submission" date="2023-07" db="EMBL/GenBank/DDBJ databases">
        <title>draft genome sequence of fig (Ficus carica).</title>
        <authorList>
            <person name="Takahashi T."/>
            <person name="Nishimura K."/>
        </authorList>
    </citation>
    <scope>NUCLEOTIDE SEQUENCE</scope>
</reference>
<keyword evidence="4" id="KW-1185">Reference proteome</keyword>
<evidence type="ECO:0000256" key="1">
    <source>
        <dbReference type="SAM" id="MobiDB-lite"/>
    </source>
</evidence>
<evidence type="ECO:0000256" key="2">
    <source>
        <dbReference type="SAM" id="SignalP"/>
    </source>
</evidence>
<keyword evidence="2" id="KW-0732">Signal</keyword>
<evidence type="ECO:0000313" key="4">
    <source>
        <dbReference type="Proteomes" id="UP001187192"/>
    </source>
</evidence>
<dbReference type="EMBL" id="BTGU01000029">
    <property type="protein sequence ID" value="GMN48934.1"/>
    <property type="molecule type" value="Genomic_DNA"/>
</dbReference>